<evidence type="ECO:0000313" key="3">
    <source>
        <dbReference type="Proteomes" id="UP001153365"/>
    </source>
</evidence>
<evidence type="ECO:0008006" key="4">
    <source>
        <dbReference type="Google" id="ProtNLM"/>
    </source>
</evidence>
<dbReference type="EMBL" id="CALTRL010000767">
    <property type="protein sequence ID" value="CAH7669586.1"/>
    <property type="molecule type" value="Genomic_DNA"/>
</dbReference>
<comment type="caution">
    <text evidence="2">The sequence shown here is derived from an EMBL/GenBank/DDBJ whole genome shotgun (WGS) entry which is preliminary data.</text>
</comment>
<keyword evidence="1" id="KW-0732">Signal</keyword>
<accession>A0AAV0ALI9</accession>
<name>A0AAV0ALI9_PHAPC</name>
<dbReference type="AlphaFoldDB" id="A0AAV0ALI9"/>
<organism evidence="2 3">
    <name type="scientific">Phakopsora pachyrhizi</name>
    <name type="common">Asian soybean rust disease fungus</name>
    <dbReference type="NCBI Taxonomy" id="170000"/>
    <lineage>
        <taxon>Eukaryota</taxon>
        <taxon>Fungi</taxon>
        <taxon>Dikarya</taxon>
        <taxon>Basidiomycota</taxon>
        <taxon>Pucciniomycotina</taxon>
        <taxon>Pucciniomycetes</taxon>
        <taxon>Pucciniales</taxon>
        <taxon>Phakopsoraceae</taxon>
        <taxon>Phakopsora</taxon>
    </lineage>
</organism>
<protein>
    <recommendedName>
        <fullName evidence="4">Ubiquitin 3 binding protein But2 C-terminal domain-containing protein</fullName>
    </recommendedName>
</protein>
<proteinExistence type="predicted"/>
<gene>
    <name evidence="2" type="ORF">PPACK8108_LOCUS4225</name>
</gene>
<evidence type="ECO:0000313" key="2">
    <source>
        <dbReference type="EMBL" id="CAH7669586.1"/>
    </source>
</evidence>
<dbReference type="Proteomes" id="UP001153365">
    <property type="component" value="Unassembled WGS sequence"/>
</dbReference>
<keyword evidence="3" id="KW-1185">Reference proteome</keyword>
<feature type="chain" id="PRO_5043314390" description="Ubiquitin 3 binding protein But2 C-terminal domain-containing protein" evidence="1">
    <location>
        <begin position="26"/>
        <end position="200"/>
    </location>
</feature>
<reference evidence="2" key="1">
    <citation type="submission" date="2022-06" db="EMBL/GenBank/DDBJ databases">
        <authorList>
            <consortium name="SYNGENTA / RWTH Aachen University"/>
        </authorList>
    </citation>
    <scope>NUCLEOTIDE SEQUENCE</scope>
</reference>
<sequence>MRFFIYLIAALCMVTDDFHNRGVRAETLIKSHKRFEHKSKSSLSTLKARNGGPSGVLITPKGGTVFNNHLGNVGNVEVIYKGVSDGSNEFGARTCTIDLHLVPVGKSSNLQGNESFNLSSSSVMNLAYGMRPHDSGSSQPIWANFAPPVEACGDYHLVVYERQLFENTVIHFQSAAPVISFKCAQAAPKIYPIGAKVDLF</sequence>
<feature type="signal peptide" evidence="1">
    <location>
        <begin position="1"/>
        <end position="25"/>
    </location>
</feature>
<evidence type="ECO:0000256" key="1">
    <source>
        <dbReference type="SAM" id="SignalP"/>
    </source>
</evidence>